<organism evidence="1 2">
    <name type="scientific">Sphingorhabdus buctiana</name>
    <dbReference type="NCBI Taxonomy" id="1508805"/>
    <lineage>
        <taxon>Bacteria</taxon>
        <taxon>Pseudomonadati</taxon>
        <taxon>Pseudomonadota</taxon>
        <taxon>Alphaproteobacteria</taxon>
        <taxon>Sphingomonadales</taxon>
        <taxon>Sphingomonadaceae</taxon>
        <taxon>Sphingorhabdus</taxon>
    </lineage>
</organism>
<gene>
    <name evidence="1" type="ORF">ACFSAG_04630</name>
</gene>
<dbReference type="Pfam" id="PF12096">
    <property type="entry name" value="DUF3572"/>
    <property type="match status" value="1"/>
</dbReference>
<keyword evidence="2" id="KW-1185">Reference proteome</keyword>
<reference evidence="2" key="1">
    <citation type="journal article" date="2019" name="Int. J. Syst. Evol. Microbiol.">
        <title>The Global Catalogue of Microorganisms (GCM) 10K type strain sequencing project: providing services to taxonomists for standard genome sequencing and annotation.</title>
        <authorList>
            <consortium name="The Broad Institute Genomics Platform"/>
            <consortium name="The Broad Institute Genome Sequencing Center for Infectious Disease"/>
            <person name="Wu L."/>
            <person name="Ma J."/>
        </authorList>
    </citation>
    <scope>NUCLEOTIDE SEQUENCE [LARGE SCALE GENOMIC DNA]</scope>
    <source>
        <strain evidence="2">CGMCC 1.12449</strain>
    </source>
</reference>
<proteinExistence type="predicted"/>
<dbReference type="InterPro" id="IPR021955">
    <property type="entry name" value="DUF3572"/>
</dbReference>
<accession>A0ABW4MAZ1</accession>
<dbReference type="RefSeq" id="WP_374611817.1">
    <property type="nucleotide sequence ID" value="NZ_JBHUEL010000003.1"/>
</dbReference>
<evidence type="ECO:0000313" key="2">
    <source>
        <dbReference type="Proteomes" id="UP001597215"/>
    </source>
</evidence>
<evidence type="ECO:0000313" key="1">
    <source>
        <dbReference type="EMBL" id="MFD1766127.1"/>
    </source>
</evidence>
<dbReference type="Proteomes" id="UP001597215">
    <property type="component" value="Unassembled WGS sequence"/>
</dbReference>
<sequence>MPETNAKSFGQIQDDPASLALAALGWILADADRATRMLALTGLTPDILRTAISEAPTLAAILAFLEAHEPDLVAAADHVGVSPKALVSARMELEA</sequence>
<name>A0ABW4MAZ1_9SPHN</name>
<dbReference type="EMBL" id="JBHUEL010000003">
    <property type="protein sequence ID" value="MFD1766127.1"/>
    <property type="molecule type" value="Genomic_DNA"/>
</dbReference>
<protein>
    <submittedName>
        <fullName evidence="1">DUF3572 domain-containing protein</fullName>
    </submittedName>
</protein>
<comment type="caution">
    <text evidence="1">The sequence shown here is derived from an EMBL/GenBank/DDBJ whole genome shotgun (WGS) entry which is preliminary data.</text>
</comment>